<dbReference type="EMBL" id="CAKOFQ010006868">
    <property type="protein sequence ID" value="CAH1978010.1"/>
    <property type="molecule type" value="Genomic_DNA"/>
</dbReference>
<evidence type="ECO:0000313" key="2">
    <source>
        <dbReference type="Proteomes" id="UP001152888"/>
    </source>
</evidence>
<name>A0A9P0PCN7_ACAOB</name>
<reference evidence="1" key="1">
    <citation type="submission" date="2022-03" db="EMBL/GenBank/DDBJ databases">
        <authorList>
            <person name="Sayadi A."/>
        </authorList>
    </citation>
    <scope>NUCLEOTIDE SEQUENCE</scope>
</reference>
<proteinExistence type="predicted"/>
<dbReference type="Proteomes" id="UP001152888">
    <property type="component" value="Unassembled WGS sequence"/>
</dbReference>
<accession>A0A9P0PCN7</accession>
<organism evidence="1 2">
    <name type="scientific">Acanthoscelides obtectus</name>
    <name type="common">Bean weevil</name>
    <name type="synonym">Bruchus obtectus</name>
    <dbReference type="NCBI Taxonomy" id="200917"/>
    <lineage>
        <taxon>Eukaryota</taxon>
        <taxon>Metazoa</taxon>
        <taxon>Ecdysozoa</taxon>
        <taxon>Arthropoda</taxon>
        <taxon>Hexapoda</taxon>
        <taxon>Insecta</taxon>
        <taxon>Pterygota</taxon>
        <taxon>Neoptera</taxon>
        <taxon>Endopterygota</taxon>
        <taxon>Coleoptera</taxon>
        <taxon>Polyphaga</taxon>
        <taxon>Cucujiformia</taxon>
        <taxon>Chrysomeloidea</taxon>
        <taxon>Chrysomelidae</taxon>
        <taxon>Bruchinae</taxon>
        <taxon>Bruchini</taxon>
        <taxon>Acanthoscelides</taxon>
    </lineage>
</organism>
<evidence type="ECO:0000313" key="1">
    <source>
        <dbReference type="EMBL" id="CAH1978010.1"/>
    </source>
</evidence>
<comment type="caution">
    <text evidence="1">The sequence shown here is derived from an EMBL/GenBank/DDBJ whole genome shotgun (WGS) entry which is preliminary data.</text>
</comment>
<protein>
    <submittedName>
        <fullName evidence="1">Uncharacterized protein</fullName>
    </submittedName>
</protein>
<gene>
    <name evidence="1" type="ORF">ACAOBT_LOCUS13021</name>
</gene>
<sequence length="12" mass="1435">MLTSFLLSIWSH</sequence>
<keyword evidence="2" id="KW-1185">Reference proteome</keyword>